<feature type="domain" description="STAS" evidence="3">
    <location>
        <begin position="2"/>
        <end position="103"/>
    </location>
</feature>
<dbReference type="RefSeq" id="WP_003467105.1">
    <property type="nucleotide sequence ID" value="NZ_APML01000022.1"/>
</dbReference>
<name>N4WD31_9BACI</name>
<protein>
    <recommendedName>
        <fullName evidence="2">Anti-sigma factor antagonist</fullName>
    </recommendedName>
</protein>
<reference evidence="4 5" key="1">
    <citation type="submission" date="2013-03" db="EMBL/GenBank/DDBJ databases">
        <title>Draft genome sequence of Gracibacillus halophilus YIM-C55.5, a moderately halophilic and thermophilic organism from the Xiaochaidamu salt lake.</title>
        <authorList>
            <person name="Sugumar T."/>
            <person name="Polireddy D.R."/>
            <person name="Antony A."/>
            <person name="Madhava Y.R."/>
            <person name="Sivakumar N."/>
        </authorList>
    </citation>
    <scope>NUCLEOTIDE SEQUENCE [LARGE SCALE GENOMIC DNA]</scope>
    <source>
        <strain evidence="4 5">YIM-C55.5</strain>
    </source>
</reference>
<gene>
    <name evidence="4" type="ORF">J416_06877</name>
</gene>
<dbReference type="PATRIC" id="fig|1308866.3.peg.1387"/>
<accession>N4WD31</accession>
<organism evidence="4 5">
    <name type="scientific">Gracilibacillus halophilus YIM-C55.5</name>
    <dbReference type="NCBI Taxonomy" id="1308866"/>
    <lineage>
        <taxon>Bacteria</taxon>
        <taxon>Bacillati</taxon>
        <taxon>Bacillota</taxon>
        <taxon>Bacilli</taxon>
        <taxon>Bacillales</taxon>
        <taxon>Bacillaceae</taxon>
        <taxon>Gracilibacillus</taxon>
    </lineage>
</organism>
<dbReference type="PANTHER" id="PTHR33495">
    <property type="entry name" value="ANTI-SIGMA FACTOR ANTAGONIST TM_1081-RELATED-RELATED"/>
    <property type="match status" value="1"/>
</dbReference>
<dbReference type="Gene3D" id="3.30.750.24">
    <property type="entry name" value="STAS domain"/>
    <property type="match status" value="1"/>
</dbReference>
<comment type="caution">
    <text evidence="4">The sequence shown here is derived from an EMBL/GenBank/DDBJ whole genome shotgun (WGS) entry which is preliminary data.</text>
</comment>
<dbReference type="STRING" id="1308866.J416_06877"/>
<dbReference type="SUPFAM" id="SSF52091">
    <property type="entry name" value="SpoIIaa-like"/>
    <property type="match status" value="1"/>
</dbReference>
<dbReference type="Pfam" id="PF01740">
    <property type="entry name" value="STAS"/>
    <property type="match status" value="1"/>
</dbReference>
<evidence type="ECO:0000313" key="5">
    <source>
        <dbReference type="Proteomes" id="UP000012283"/>
    </source>
</evidence>
<dbReference type="NCBIfam" id="TIGR00377">
    <property type="entry name" value="ant_ant_sig"/>
    <property type="match status" value="1"/>
</dbReference>
<dbReference type="InterPro" id="IPR036513">
    <property type="entry name" value="STAS_dom_sf"/>
</dbReference>
<dbReference type="PANTHER" id="PTHR33495:SF2">
    <property type="entry name" value="ANTI-SIGMA FACTOR ANTAGONIST TM_1081-RELATED"/>
    <property type="match status" value="1"/>
</dbReference>
<dbReference type="OrthoDB" id="2468251at2"/>
<dbReference type="InterPro" id="IPR003658">
    <property type="entry name" value="Anti-sigma_ant"/>
</dbReference>
<evidence type="ECO:0000259" key="3">
    <source>
        <dbReference type="PROSITE" id="PS50801"/>
    </source>
</evidence>
<dbReference type="GO" id="GO:0043856">
    <property type="term" value="F:anti-sigma factor antagonist activity"/>
    <property type="evidence" value="ECO:0007669"/>
    <property type="project" value="InterPro"/>
</dbReference>
<keyword evidence="5" id="KW-1185">Reference proteome</keyword>
<dbReference type="Proteomes" id="UP000012283">
    <property type="component" value="Unassembled WGS sequence"/>
</dbReference>
<sequence>MLAYQIHEEKNKLFVELEGDLDIESTEIINNELLPRFLQHETVVIDFATVGFVDSSGMGLLIQIVKQMKEKDQQIQIIHVKEDILEVFDMVQMHEIIGNDVIV</sequence>
<dbReference type="PROSITE" id="PS50801">
    <property type="entry name" value="STAS"/>
    <property type="match status" value="1"/>
</dbReference>
<dbReference type="InterPro" id="IPR002645">
    <property type="entry name" value="STAS_dom"/>
</dbReference>
<comment type="similarity">
    <text evidence="1 2">Belongs to the anti-sigma-factor antagonist family.</text>
</comment>
<evidence type="ECO:0000313" key="4">
    <source>
        <dbReference type="EMBL" id="ENH97149.1"/>
    </source>
</evidence>
<evidence type="ECO:0000256" key="1">
    <source>
        <dbReference type="ARBA" id="ARBA00009013"/>
    </source>
</evidence>
<dbReference type="EMBL" id="APML01000022">
    <property type="protein sequence ID" value="ENH97149.1"/>
    <property type="molecule type" value="Genomic_DNA"/>
</dbReference>
<dbReference type="eggNOG" id="COG1366">
    <property type="taxonomic scope" value="Bacteria"/>
</dbReference>
<proteinExistence type="inferred from homology"/>
<dbReference type="AlphaFoldDB" id="N4WD31"/>
<evidence type="ECO:0000256" key="2">
    <source>
        <dbReference type="RuleBase" id="RU003749"/>
    </source>
</evidence>
<dbReference type="CDD" id="cd07043">
    <property type="entry name" value="STAS_anti-anti-sigma_factors"/>
    <property type="match status" value="1"/>
</dbReference>